<keyword evidence="3" id="KW-1185">Reference proteome</keyword>
<dbReference type="RefSeq" id="XP_018330913.1">
    <property type="nucleotide sequence ID" value="XM_018475411.2"/>
</dbReference>
<dbReference type="GeneID" id="108740896"/>
<keyword evidence="1" id="KW-1133">Transmembrane helix</keyword>
<dbReference type="PANTHER" id="PTHR37159:SF1">
    <property type="entry name" value="GH11867P"/>
    <property type="match status" value="1"/>
</dbReference>
<dbReference type="Proteomes" id="UP000192223">
    <property type="component" value="Unplaced"/>
</dbReference>
<dbReference type="InterPro" id="IPR018713">
    <property type="entry name" value="MPAB/Lcp_cat_dom"/>
</dbReference>
<dbReference type="AlphaFoldDB" id="A0A1W4XEN8"/>
<dbReference type="Pfam" id="PF09995">
    <property type="entry name" value="MPAB_Lcp_cat"/>
    <property type="match status" value="1"/>
</dbReference>
<evidence type="ECO:0000313" key="3">
    <source>
        <dbReference type="Proteomes" id="UP000192223"/>
    </source>
</evidence>
<accession>A0A1W4XEN8</accession>
<feature type="transmembrane region" description="Helical" evidence="1">
    <location>
        <begin position="51"/>
        <end position="73"/>
    </location>
</feature>
<name>A0A1W4XEN8_AGRPL</name>
<keyword evidence="1" id="KW-0812">Transmembrane</keyword>
<dbReference type="OrthoDB" id="6361347at2759"/>
<proteinExistence type="predicted"/>
<reference evidence="4 5" key="1">
    <citation type="submission" date="2025-04" db="UniProtKB">
        <authorList>
            <consortium name="RefSeq"/>
        </authorList>
    </citation>
    <scope>IDENTIFICATION</scope>
    <source>
        <tissue evidence="4 5">Entire body</tissue>
    </source>
</reference>
<feature type="domain" description="ER-bound oxygenase mpaB/mpaB'/Rubber oxygenase catalytic" evidence="2">
    <location>
        <begin position="54"/>
        <end position="202"/>
    </location>
</feature>
<dbReference type="PANTHER" id="PTHR37159">
    <property type="entry name" value="GH11867P"/>
    <property type="match status" value="1"/>
</dbReference>
<sequence>MNAQDKIQLLLTEGSKISCDETNNNFKNATYIPPFYNEEKFKRGQQFYNKYLFSLFFAKLMGLIATLCVPTILKILMFTDMSDTPYKAYKRYVATILHMNVWYRKDFRPDSELWKSVRLVRGMHNSTSGRVCKAGLSRISQKDMALTQFGFMGFALCRSEMIGIHKATDEELEAFVHVWRVVGYLMGMEDRFNLCTGTLEEIREKCNILLEKVFLPEVSKQDPNFLKMTSALLTGLWVMNPILQVDGFMTYFYMLVSENNNNNNLLAKQIQTYKGFILVSIQWTVYYLRYEWCRIILNFLQAMSIWLMIYCPYLAYFKYGYRNTRVRIFSS</sequence>
<evidence type="ECO:0000313" key="5">
    <source>
        <dbReference type="RefSeq" id="XP_018330913.1"/>
    </source>
</evidence>
<evidence type="ECO:0000313" key="4">
    <source>
        <dbReference type="RefSeq" id="XP_018330912.1"/>
    </source>
</evidence>
<dbReference type="KEGG" id="apln:108740896"/>
<evidence type="ECO:0000259" key="2">
    <source>
        <dbReference type="Pfam" id="PF09995"/>
    </source>
</evidence>
<gene>
    <name evidence="4 5" type="primary">LOC108740896</name>
</gene>
<dbReference type="STRING" id="224129.A0A1W4XEN8"/>
<dbReference type="GO" id="GO:0016491">
    <property type="term" value="F:oxidoreductase activity"/>
    <property type="evidence" value="ECO:0007669"/>
    <property type="project" value="InterPro"/>
</dbReference>
<organism evidence="3 5">
    <name type="scientific">Agrilus planipennis</name>
    <name type="common">Emerald ash borer</name>
    <name type="synonym">Agrilus marcopoli</name>
    <dbReference type="NCBI Taxonomy" id="224129"/>
    <lineage>
        <taxon>Eukaryota</taxon>
        <taxon>Metazoa</taxon>
        <taxon>Ecdysozoa</taxon>
        <taxon>Arthropoda</taxon>
        <taxon>Hexapoda</taxon>
        <taxon>Insecta</taxon>
        <taxon>Pterygota</taxon>
        <taxon>Neoptera</taxon>
        <taxon>Endopterygota</taxon>
        <taxon>Coleoptera</taxon>
        <taxon>Polyphaga</taxon>
        <taxon>Elateriformia</taxon>
        <taxon>Buprestoidea</taxon>
        <taxon>Buprestidae</taxon>
        <taxon>Agrilinae</taxon>
        <taxon>Agrilus</taxon>
    </lineage>
</organism>
<keyword evidence="1" id="KW-0472">Membrane</keyword>
<protein>
    <submittedName>
        <fullName evidence="4 5">Uncharacterized protein LOC108740896</fullName>
    </submittedName>
</protein>
<dbReference type="RefSeq" id="XP_018330912.1">
    <property type="nucleotide sequence ID" value="XM_018475410.2"/>
</dbReference>
<evidence type="ECO:0000256" key="1">
    <source>
        <dbReference type="SAM" id="Phobius"/>
    </source>
</evidence>
<feature type="transmembrane region" description="Helical" evidence="1">
    <location>
        <begin position="295"/>
        <end position="317"/>
    </location>
</feature>